<dbReference type="Proteomes" id="UP001207228">
    <property type="component" value="Unassembled WGS sequence"/>
</dbReference>
<name>A0ABT3RAZ5_9BACT</name>
<dbReference type="InterPro" id="IPR023753">
    <property type="entry name" value="FAD/NAD-binding_dom"/>
</dbReference>
<evidence type="ECO:0000313" key="3">
    <source>
        <dbReference type="Proteomes" id="UP001207228"/>
    </source>
</evidence>
<dbReference type="PANTHER" id="PTHR10632:SF2">
    <property type="entry name" value="SULFIDE:QUINONE OXIDOREDUCTASE, MITOCHONDRIAL"/>
    <property type="match status" value="1"/>
</dbReference>
<comment type="caution">
    <text evidence="2">The sequence shown here is derived from an EMBL/GenBank/DDBJ whole genome shotgun (WGS) entry which is preliminary data.</text>
</comment>
<sequence length="421" mass="47401">MYTHYQVLVIGGGTAGIMLSAKLHREQKHLRIAIIEPSQSHWYQPAWTLVGAGTFDYVDTRREEASVIPEGVDWIQDKAVDILPDEHMVRTETSGEYTYDYLVVAPGAKYDLEAIEGLAEAMQQPNVCSNYIDPRKTWNVLLNFKGGNAVFTQPTTPIKCGGAPQKIMYLADDYFRKTGVRDKSEVIFATPGSTVFGVKEFLATLQGVIERKDIIVRTFYAPIKIDGERSEIHYKRTQPDAPPFTPDEKLHEREEGPDTVVIPYGMLHLAPPHVAPDVIRNNPKLAVTEEGGNKGWLDVDIHTLQHKRYPNIYGLGDIAALPTAKTGAAVRKQAPVVAAHLLAQINQEKQPELQYGGYSSCPFITGYGKMVLAEFKYDNLRDSDPLISKFVDTTKEQWSMWLLKKYGLPWMYWNLMLKGIM</sequence>
<dbReference type="SUPFAM" id="SSF51905">
    <property type="entry name" value="FAD/NAD(P)-binding domain"/>
    <property type="match status" value="2"/>
</dbReference>
<dbReference type="InterPro" id="IPR015904">
    <property type="entry name" value="Sulphide_quinone_reductase"/>
</dbReference>
<protein>
    <submittedName>
        <fullName evidence="2">FAD/NAD(P)-binding oxidoreductase</fullName>
    </submittedName>
</protein>
<feature type="domain" description="FAD/NAD(P)-binding" evidence="1">
    <location>
        <begin position="5"/>
        <end position="120"/>
    </location>
</feature>
<dbReference type="Gene3D" id="3.50.50.60">
    <property type="entry name" value="FAD/NAD(P)-binding domain"/>
    <property type="match status" value="2"/>
</dbReference>
<keyword evidence="3" id="KW-1185">Reference proteome</keyword>
<reference evidence="2 3" key="1">
    <citation type="submission" date="2022-11" db="EMBL/GenBank/DDBJ databases">
        <title>The characterization of three novel Bacteroidetes species and genomic analysis of their roles in tidal elemental geochemical cycles.</title>
        <authorList>
            <person name="Ma K.-J."/>
        </authorList>
    </citation>
    <scope>NUCLEOTIDE SEQUENCE [LARGE SCALE GENOMIC DNA]</scope>
    <source>
        <strain evidence="2 3">M82</strain>
    </source>
</reference>
<dbReference type="Pfam" id="PF07992">
    <property type="entry name" value="Pyr_redox_2"/>
    <property type="match status" value="1"/>
</dbReference>
<dbReference type="EMBL" id="JAPFQO010000002">
    <property type="protein sequence ID" value="MCX2739028.1"/>
    <property type="molecule type" value="Genomic_DNA"/>
</dbReference>
<dbReference type="PANTHER" id="PTHR10632">
    <property type="entry name" value="SULFIDE:QUINONE OXIDOREDUCTASE"/>
    <property type="match status" value="1"/>
</dbReference>
<gene>
    <name evidence="2" type="ORF">OO017_03640</name>
</gene>
<evidence type="ECO:0000313" key="2">
    <source>
        <dbReference type="EMBL" id="MCX2739028.1"/>
    </source>
</evidence>
<proteinExistence type="predicted"/>
<dbReference type="RefSeq" id="WP_266051086.1">
    <property type="nucleotide sequence ID" value="NZ_JAPFQO010000002.1"/>
</dbReference>
<organism evidence="2 3">
    <name type="scientific">Pontibacter anaerobius</name>
    <dbReference type="NCBI Taxonomy" id="2993940"/>
    <lineage>
        <taxon>Bacteria</taxon>
        <taxon>Pseudomonadati</taxon>
        <taxon>Bacteroidota</taxon>
        <taxon>Cytophagia</taxon>
        <taxon>Cytophagales</taxon>
        <taxon>Hymenobacteraceae</taxon>
        <taxon>Pontibacter</taxon>
    </lineage>
</organism>
<accession>A0ABT3RAZ5</accession>
<dbReference type="InterPro" id="IPR036188">
    <property type="entry name" value="FAD/NAD-bd_sf"/>
</dbReference>
<evidence type="ECO:0000259" key="1">
    <source>
        <dbReference type="Pfam" id="PF07992"/>
    </source>
</evidence>